<name>A0A2S9H2T3_9BURK</name>
<keyword evidence="2" id="KW-1185">Reference proteome</keyword>
<reference evidence="1 2" key="1">
    <citation type="submission" date="2018-02" db="EMBL/GenBank/DDBJ databases">
        <title>Solimicrobium silvestre gen. nov., sp. nov., isolated from alpine forest soil.</title>
        <authorList>
            <person name="Margesin R."/>
            <person name="Albuquerque L."/>
            <person name="Zhang D.-C."/>
            <person name="Froufe H.J.C."/>
            <person name="Severino R."/>
            <person name="Roxo I."/>
            <person name="Egas C."/>
            <person name="Da Costa M.S."/>
        </authorList>
    </citation>
    <scope>NUCLEOTIDE SEQUENCE [LARGE SCALE GENOMIC DNA]</scope>
    <source>
        <strain evidence="1 2">S20-91</strain>
    </source>
</reference>
<organism evidence="1 2">
    <name type="scientific">Solimicrobium silvestre</name>
    <dbReference type="NCBI Taxonomy" id="2099400"/>
    <lineage>
        <taxon>Bacteria</taxon>
        <taxon>Pseudomonadati</taxon>
        <taxon>Pseudomonadota</taxon>
        <taxon>Betaproteobacteria</taxon>
        <taxon>Burkholderiales</taxon>
        <taxon>Oxalobacteraceae</taxon>
        <taxon>Solimicrobium</taxon>
    </lineage>
</organism>
<sequence>MINNWSLTTMFNVNALRKPGTIPAFILFLVLALHGFSVHAELVFRSVEQVDGQQRWSPIKKYSNPSDILYTRGGATAHAEEVRVILSGEVTHRDVESAEIMAKLIKSGKQKIANNTIWFSSNGGDIDAGMELGRQLRALGIDTIVGKNDRCMSACVFAFMGGERRSVAGQLGIHRPFFPFTQDASSRLDQFRHLESTLKNFVEELDFPSSLYEAIMLVPPESVQVVSPADLKRFYLEGISPSSEDRLDAASARRLNLTMFAYLQRKARAPTCAFLDAGQGRCEGRVQETAITAANESAAESAADSLASMSKSELIEAGRTDGSMVQATADAQVVQPFRTNH</sequence>
<evidence type="ECO:0000313" key="2">
    <source>
        <dbReference type="Proteomes" id="UP000237839"/>
    </source>
</evidence>
<accession>A0A2S9H2T3</accession>
<evidence type="ECO:0000313" key="1">
    <source>
        <dbReference type="EMBL" id="PRC94292.1"/>
    </source>
</evidence>
<dbReference type="InterPro" id="IPR029045">
    <property type="entry name" value="ClpP/crotonase-like_dom_sf"/>
</dbReference>
<proteinExistence type="predicted"/>
<dbReference type="EMBL" id="PUGF01000003">
    <property type="protein sequence ID" value="PRC94292.1"/>
    <property type="molecule type" value="Genomic_DNA"/>
</dbReference>
<comment type="caution">
    <text evidence="1">The sequence shown here is derived from an EMBL/GenBank/DDBJ whole genome shotgun (WGS) entry which is preliminary data.</text>
</comment>
<protein>
    <recommendedName>
        <fullName evidence="3">Clp protease</fullName>
    </recommendedName>
</protein>
<evidence type="ECO:0008006" key="3">
    <source>
        <dbReference type="Google" id="ProtNLM"/>
    </source>
</evidence>
<dbReference type="SUPFAM" id="SSF52096">
    <property type="entry name" value="ClpP/crotonase"/>
    <property type="match status" value="1"/>
</dbReference>
<dbReference type="AlphaFoldDB" id="A0A2S9H2T3"/>
<gene>
    <name evidence="1" type="ORF">S2091_0913</name>
</gene>
<dbReference type="Gene3D" id="3.90.226.10">
    <property type="entry name" value="2-enoyl-CoA Hydratase, Chain A, domain 1"/>
    <property type="match status" value="1"/>
</dbReference>
<dbReference type="Proteomes" id="UP000237839">
    <property type="component" value="Unassembled WGS sequence"/>
</dbReference>